<protein>
    <recommendedName>
        <fullName evidence="6">O-antigen ligase-related domain-containing protein</fullName>
    </recommendedName>
</protein>
<feature type="transmembrane region" description="Helical" evidence="5">
    <location>
        <begin position="233"/>
        <end position="249"/>
    </location>
</feature>
<dbReference type="EMBL" id="CP017703">
    <property type="protein sequence ID" value="ASS89468.1"/>
    <property type="molecule type" value="Genomic_DNA"/>
</dbReference>
<feature type="transmembrane region" description="Helical" evidence="5">
    <location>
        <begin position="364"/>
        <end position="385"/>
    </location>
</feature>
<feature type="transmembrane region" description="Helical" evidence="5">
    <location>
        <begin position="255"/>
        <end position="272"/>
    </location>
</feature>
<accession>A0A223E2J1</accession>
<gene>
    <name evidence="7" type="ORF">AP3564_03685</name>
</gene>
<evidence type="ECO:0000313" key="8">
    <source>
        <dbReference type="Proteomes" id="UP000214606"/>
    </source>
</evidence>
<feature type="transmembrane region" description="Helical" evidence="5">
    <location>
        <begin position="334"/>
        <end position="352"/>
    </location>
</feature>
<evidence type="ECO:0000259" key="6">
    <source>
        <dbReference type="Pfam" id="PF04932"/>
    </source>
</evidence>
<dbReference type="Pfam" id="PF04932">
    <property type="entry name" value="Wzy_C"/>
    <property type="match status" value="1"/>
</dbReference>
<comment type="subcellular location">
    <subcellularLocation>
        <location evidence="1">Membrane</location>
        <topology evidence="1">Multi-pass membrane protein</topology>
    </subcellularLocation>
</comment>
<evidence type="ECO:0000256" key="4">
    <source>
        <dbReference type="ARBA" id="ARBA00023136"/>
    </source>
</evidence>
<feature type="transmembrane region" description="Helical" evidence="5">
    <location>
        <begin position="203"/>
        <end position="226"/>
    </location>
</feature>
<dbReference type="GO" id="GO:0016020">
    <property type="term" value="C:membrane"/>
    <property type="evidence" value="ECO:0007669"/>
    <property type="project" value="UniProtKB-SubCell"/>
</dbReference>
<evidence type="ECO:0000256" key="5">
    <source>
        <dbReference type="SAM" id="Phobius"/>
    </source>
</evidence>
<name>A0A223E2J1_9BACI</name>
<feature type="transmembrane region" description="Helical" evidence="5">
    <location>
        <begin position="155"/>
        <end position="178"/>
    </location>
</feature>
<evidence type="ECO:0000313" key="7">
    <source>
        <dbReference type="EMBL" id="ASS89468.1"/>
    </source>
</evidence>
<evidence type="ECO:0000256" key="1">
    <source>
        <dbReference type="ARBA" id="ARBA00004141"/>
    </source>
</evidence>
<feature type="transmembrane region" description="Helical" evidence="5">
    <location>
        <begin position="95"/>
        <end position="115"/>
    </location>
</feature>
<feature type="transmembrane region" description="Helical" evidence="5">
    <location>
        <begin position="6"/>
        <end position="22"/>
    </location>
</feature>
<feature type="transmembrane region" description="Helical" evidence="5">
    <location>
        <begin position="121"/>
        <end position="143"/>
    </location>
</feature>
<evidence type="ECO:0000256" key="2">
    <source>
        <dbReference type="ARBA" id="ARBA00022692"/>
    </source>
</evidence>
<feature type="transmembrane region" description="Helical" evidence="5">
    <location>
        <begin position="418"/>
        <end position="436"/>
    </location>
</feature>
<feature type="transmembrane region" description="Helical" evidence="5">
    <location>
        <begin position="53"/>
        <end position="75"/>
    </location>
</feature>
<sequence length="446" mass="52058">MLKILFSLVLFVSFFLLLILVNNTNKVKIGLALILFSISINVSFQVYQFQNQILYLNLATLVIFIIVISLIFYYILLKNKVNTLKSKKNDQAKNFYILFLSILTIILIICLQFYLRRIYDINLYFHHLTMYITICLLMIWFYLTSKITNYQQNNIIIFRLILLTATINFIISVLQYVFNKSFLPSDPNASINYYEGVEVVKRVWGIVGASNGAGNLGAIFFPILLYYSYKTKSKIALLVFVLNIIFVALTLTRIAYLAIIIELLIFVIYISFKNISYKNLGIRIFVLLFSSFVLSFCIYLYYDDAYKLLFLDRGDTESHRFTQFLMVIDLVKGYPIFGVGAGQYVYFLYSNYRVIDLAVHSQFLNVMVETGTLAFTLYFIIYIYMLIGILKNFPSDPWFPVSLFIGNFIVVNFNPNQYYNVSVYIFIFTSLALLFYKNNYETNDDV</sequence>
<keyword evidence="4 5" id="KW-0472">Membrane</keyword>
<organism evidence="7 8">
    <name type="scientific">Aeribacillus pallidus</name>
    <dbReference type="NCBI Taxonomy" id="33936"/>
    <lineage>
        <taxon>Bacteria</taxon>
        <taxon>Bacillati</taxon>
        <taxon>Bacillota</taxon>
        <taxon>Bacilli</taxon>
        <taxon>Bacillales</taxon>
        <taxon>Bacillaceae</taxon>
        <taxon>Aeribacillus</taxon>
    </lineage>
</organism>
<dbReference type="RefSeq" id="WP_094244679.1">
    <property type="nucleotide sequence ID" value="NZ_CP017703.1"/>
</dbReference>
<reference evidence="7 8" key="1">
    <citation type="submission" date="2016-10" db="EMBL/GenBank/DDBJ databases">
        <title>The whole genome sequencing and assembly of Aeribacillus pallidus KCTC3564 strain.</title>
        <authorList>
            <person name="Lee Y.-J."/>
            <person name="Park M.-K."/>
            <person name="Yi H."/>
            <person name="Bahn Y.-S."/>
            <person name="Kim J.F."/>
            <person name="Lee D.-W."/>
        </authorList>
    </citation>
    <scope>NUCLEOTIDE SEQUENCE [LARGE SCALE GENOMIC DNA]</scope>
    <source>
        <strain evidence="7 8">KCTC3564</strain>
    </source>
</reference>
<dbReference type="KEGG" id="apak:AP3564_03685"/>
<dbReference type="AlphaFoldDB" id="A0A223E2J1"/>
<dbReference type="PANTHER" id="PTHR37422:SF13">
    <property type="entry name" value="LIPOPOLYSACCHARIDE BIOSYNTHESIS PROTEIN PA4999-RELATED"/>
    <property type="match status" value="1"/>
</dbReference>
<dbReference type="InterPro" id="IPR007016">
    <property type="entry name" value="O-antigen_ligase-rel_domated"/>
</dbReference>
<proteinExistence type="predicted"/>
<feature type="domain" description="O-antigen ligase-related" evidence="6">
    <location>
        <begin position="238"/>
        <end position="379"/>
    </location>
</feature>
<feature type="transmembrane region" description="Helical" evidence="5">
    <location>
        <begin position="284"/>
        <end position="302"/>
    </location>
</feature>
<dbReference type="PANTHER" id="PTHR37422">
    <property type="entry name" value="TEICHURONIC ACID BIOSYNTHESIS PROTEIN TUAE"/>
    <property type="match status" value="1"/>
</dbReference>
<dbReference type="InterPro" id="IPR051533">
    <property type="entry name" value="WaaL-like"/>
</dbReference>
<feature type="transmembrane region" description="Helical" evidence="5">
    <location>
        <begin position="29"/>
        <end position="47"/>
    </location>
</feature>
<evidence type="ECO:0000256" key="3">
    <source>
        <dbReference type="ARBA" id="ARBA00022989"/>
    </source>
</evidence>
<dbReference type="Proteomes" id="UP000214606">
    <property type="component" value="Chromosome"/>
</dbReference>
<keyword evidence="3 5" id="KW-1133">Transmembrane helix</keyword>
<keyword evidence="2 5" id="KW-0812">Transmembrane</keyword>